<evidence type="ECO:0000313" key="5">
    <source>
        <dbReference type="EMBL" id="UOK70793.1"/>
    </source>
</evidence>
<evidence type="ECO:0000256" key="1">
    <source>
        <dbReference type="ARBA" id="ARBA00005964"/>
    </source>
</evidence>
<evidence type="ECO:0000313" key="6">
    <source>
        <dbReference type="Proteomes" id="UP000831684"/>
    </source>
</evidence>
<evidence type="ECO:0000259" key="4">
    <source>
        <dbReference type="Pfam" id="PF00135"/>
    </source>
</evidence>
<dbReference type="Gene3D" id="3.40.50.1820">
    <property type="entry name" value="alpha/beta hydrolase"/>
    <property type="match status" value="1"/>
</dbReference>
<keyword evidence="2 3" id="KW-0378">Hydrolase</keyword>
<name>A0A9E7CV85_9HYPH</name>
<feature type="signal peptide" evidence="3">
    <location>
        <begin position="1"/>
        <end position="26"/>
    </location>
</feature>
<dbReference type="InterPro" id="IPR050654">
    <property type="entry name" value="AChE-related_enzymes"/>
</dbReference>
<comment type="similarity">
    <text evidence="1 3">Belongs to the type-B carboxylesterase/lipase family.</text>
</comment>
<feature type="chain" id="PRO_5039740885" description="Carboxylic ester hydrolase" evidence="3">
    <location>
        <begin position="27"/>
        <end position="542"/>
    </location>
</feature>
<proteinExistence type="inferred from homology"/>
<dbReference type="SUPFAM" id="SSF53474">
    <property type="entry name" value="alpha/beta-Hydrolases"/>
    <property type="match status" value="1"/>
</dbReference>
<dbReference type="Proteomes" id="UP000831684">
    <property type="component" value="Chromosome"/>
</dbReference>
<dbReference type="GO" id="GO:0052689">
    <property type="term" value="F:carboxylic ester hydrolase activity"/>
    <property type="evidence" value="ECO:0007669"/>
    <property type="project" value="TreeGrafter"/>
</dbReference>
<dbReference type="Pfam" id="PF00135">
    <property type="entry name" value="COesterase"/>
    <property type="match status" value="1"/>
</dbReference>
<dbReference type="PANTHER" id="PTHR43918">
    <property type="entry name" value="ACETYLCHOLINESTERASE"/>
    <property type="match status" value="1"/>
</dbReference>
<gene>
    <name evidence="5" type="ORF">K9D25_19090</name>
</gene>
<dbReference type="InterPro" id="IPR029058">
    <property type="entry name" value="AB_hydrolase_fold"/>
</dbReference>
<reference evidence="5" key="1">
    <citation type="submission" date="2021-09" db="EMBL/GenBank/DDBJ databases">
        <title>Network and meta-omics reveal the key degrader and cooperation patterns in an efficient 1,4-dioxane-degrading microbial community.</title>
        <authorList>
            <person name="Dai C."/>
        </authorList>
    </citation>
    <scope>NUCLEOTIDE SEQUENCE</scope>
    <source>
        <strain evidence="5">ZM13</strain>
    </source>
</reference>
<dbReference type="EMBL" id="CP083239">
    <property type="protein sequence ID" value="UOK70793.1"/>
    <property type="molecule type" value="Genomic_DNA"/>
</dbReference>
<keyword evidence="3" id="KW-0732">Signal</keyword>
<protein>
    <recommendedName>
        <fullName evidence="3">Carboxylic ester hydrolase</fullName>
        <ecNumber evidence="3">3.1.1.-</ecNumber>
    </recommendedName>
</protein>
<evidence type="ECO:0000256" key="3">
    <source>
        <dbReference type="RuleBase" id="RU361235"/>
    </source>
</evidence>
<dbReference type="RefSeq" id="WP_244377389.1">
    <property type="nucleotide sequence ID" value="NZ_CP083239.1"/>
</dbReference>
<feature type="domain" description="Carboxylesterase type B" evidence="4">
    <location>
        <begin position="35"/>
        <end position="532"/>
    </location>
</feature>
<dbReference type="InterPro" id="IPR019826">
    <property type="entry name" value="Carboxylesterase_B_AS"/>
</dbReference>
<dbReference type="EC" id="3.1.1.-" evidence="3"/>
<dbReference type="AlphaFoldDB" id="A0A9E7CV85"/>
<dbReference type="PROSITE" id="PS00122">
    <property type="entry name" value="CARBOXYLESTERASE_B_1"/>
    <property type="match status" value="1"/>
</dbReference>
<dbReference type="PANTHER" id="PTHR43918:SF4">
    <property type="entry name" value="CARBOXYLIC ESTER HYDROLASE"/>
    <property type="match status" value="1"/>
</dbReference>
<evidence type="ECO:0000256" key="2">
    <source>
        <dbReference type="ARBA" id="ARBA00022801"/>
    </source>
</evidence>
<organism evidence="5 6">
    <name type="scientific">Ancylobacter polymorphus</name>
    <dbReference type="NCBI Taxonomy" id="223390"/>
    <lineage>
        <taxon>Bacteria</taxon>
        <taxon>Pseudomonadati</taxon>
        <taxon>Pseudomonadota</taxon>
        <taxon>Alphaproteobacteria</taxon>
        <taxon>Hyphomicrobiales</taxon>
        <taxon>Xanthobacteraceae</taxon>
        <taxon>Ancylobacter</taxon>
    </lineage>
</organism>
<dbReference type="InterPro" id="IPR002018">
    <property type="entry name" value="CarbesteraseB"/>
</dbReference>
<dbReference type="KEGG" id="apol:K9D25_19090"/>
<accession>A0A9E7CV85</accession>
<sequence>MKLLSLPWQGALLLCAALGLAGYAKAQTPAGADPALVMTQQGAVRGVVAEGVRAFKGIPYALPPTGERRFAPPEPAAPWSGVRDASRYGSACPQLERYGIPESSRDEDCLFVNVTVPFRPGEAAAAPRPVLVWIHGGAFVGGSSGLYPLDALAKDGDLVVMSFNYRLGAFGFVAHPSFAADYNGGYGLLDQRAALAWVKRNIAAFGGDPGNVTVAGESAGAGSVCMHLLAPDETTGLFERAIVVSAGCASALPSVAEGEKVGLAMAAKVGCGDPASALACLRAKPVDELLKAAADIAGANILTFTPLIGAKTVPLPGAEAFPAGKFVKVPVMNGGTRDEQRLYVGYAALEGEVVTAANYPDEIRKVYGDKAKAVLEKYPPTYASSPPATLGSVWSDFRRDVGINNCAYLEAAKLMGAFVPVYEFVFADSDAPPVTPSDPGFEMGAVHSSELPYLFPHFDNTMKRAGPDLTPASQQLAAIMTAYWSSFARTGAPSAPAAPAWKPFRSDDDVMNLEPGKLGLFNASVAHNCAFWKSLYPDDLTR</sequence>